<dbReference type="AlphaFoldDB" id="A0AAD8AH34"/>
<reference evidence="1" key="2">
    <citation type="submission" date="2023-05" db="EMBL/GenBank/DDBJ databases">
        <authorList>
            <person name="Fouks B."/>
        </authorList>
    </citation>
    <scope>NUCLEOTIDE SEQUENCE</scope>
    <source>
        <strain evidence="1">Stay&amp;Tobe</strain>
        <tissue evidence="1">Testes</tissue>
    </source>
</reference>
<dbReference type="EMBL" id="JASPKZ010001214">
    <property type="protein sequence ID" value="KAJ9598501.1"/>
    <property type="molecule type" value="Genomic_DNA"/>
</dbReference>
<gene>
    <name evidence="1" type="ORF">L9F63_010821</name>
</gene>
<protein>
    <submittedName>
        <fullName evidence="1">Uncharacterized protein</fullName>
    </submittedName>
</protein>
<name>A0AAD8AH34_DIPPU</name>
<feature type="non-terminal residue" evidence="1">
    <location>
        <position position="1"/>
    </location>
</feature>
<dbReference type="Proteomes" id="UP001233999">
    <property type="component" value="Unassembled WGS sequence"/>
</dbReference>
<sequence length="72" mass="8449">SKHVERLHNSLRCFCIPVHTENNEPLRYPSKSKQRTIKVFVEKTDNEWIVVRDARAPFAHTLKPRPNLTNIA</sequence>
<evidence type="ECO:0000313" key="2">
    <source>
        <dbReference type="Proteomes" id="UP001233999"/>
    </source>
</evidence>
<organism evidence="1 2">
    <name type="scientific">Diploptera punctata</name>
    <name type="common">Pacific beetle cockroach</name>
    <dbReference type="NCBI Taxonomy" id="6984"/>
    <lineage>
        <taxon>Eukaryota</taxon>
        <taxon>Metazoa</taxon>
        <taxon>Ecdysozoa</taxon>
        <taxon>Arthropoda</taxon>
        <taxon>Hexapoda</taxon>
        <taxon>Insecta</taxon>
        <taxon>Pterygota</taxon>
        <taxon>Neoptera</taxon>
        <taxon>Polyneoptera</taxon>
        <taxon>Dictyoptera</taxon>
        <taxon>Blattodea</taxon>
        <taxon>Blaberoidea</taxon>
        <taxon>Blaberidae</taxon>
        <taxon>Diplopterinae</taxon>
        <taxon>Diploptera</taxon>
    </lineage>
</organism>
<feature type="non-terminal residue" evidence="1">
    <location>
        <position position="72"/>
    </location>
</feature>
<accession>A0AAD8AH34</accession>
<proteinExistence type="predicted"/>
<comment type="caution">
    <text evidence="1">The sequence shown here is derived from an EMBL/GenBank/DDBJ whole genome shotgun (WGS) entry which is preliminary data.</text>
</comment>
<evidence type="ECO:0000313" key="1">
    <source>
        <dbReference type="EMBL" id="KAJ9598501.1"/>
    </source>
</evidence>
<reference evidence="1" key="1">
    <citation type="journal article" date="2023" name="IScience">
        <title>Live-bearing cockroach genome reveals convergent evolutionary mechanisms linked to viviparity in insects and beyond.</title>
        <authorList>
            <person name="Fouks B."/>
            <person name="Harrison M.C."/>
            <person name="Mikhailova A.A."/>
            <person name="Marchal E."/>
            <person name="English S."/>
            <person name="Carruthers M."/>
            <person name="Jennings E.C."/>
            <person name="Chiamaka E.L."/>
            <person name="Frigard R.A."/>
            <person name="Pippel M."/>
            <person name="Attardo G.M."/>
            <person name="Benoit J.B."/>
            <person name="Bornberg-Bauer E."/>
            <person name="Tobe S.S."/>
        </authorList>
    </citation>
    <scope>NUCLEOTIDE SEQUENCE</scope>
    <source>
        <strain evidence="1">Stay&amp;Tobe</strain>
    </source>
</reference>
<keyword evidence="2" id="KW-1185">Reference proteome</keyword>